<dbReference type="InterPro" id="IPR007460">
    <property type="entry name" value="BrnT_toxin"/>
</dbReference>
<keyword evidence="1" id="KW-0812">Transmembrane</keyword>
<dbReference type="Gene3D" id="3.10.450.530">
    <property type="entry name" value="Ribonuclease toxin, BrnT, of type II toxin-antitoxin system"/>
    <property type="match status" value="1"/>
</dbReference>
<organism evidence="2">
    <name type="scientific">uncultured delta proteobacterium</name>
    <dbReference type="NCBI Taxonomy" id="34034"/>
    <lineage>
        <taxon>Bacteria</taxon>
        <taxon>Deltaproteobacteria</taxon>
        <taxon>environmental samples</taxon>
    </lineage>
</organism>
<keyword evidence="1" id="KW-1133">Transmembrane helix</keyword>
<sequence length="97" mass="11268">MKIDIAGFDWDEGNWPKCGKHGVSREEIEEFFASAPSVMPDPHPDEPRMRAIGKTKAGRYLFLVFMFRLIGGQTFIRPISARYMHQKEVDHYEKARP</sequence>
<dbReference type="EMBL" id="FLUQ01000003">
    <property type="protein sequence ID" value="SBW07544.1"/>
    <property type="molecule type" value="Genomic_DNA"/>
</dbReference>
<dbReference type="Pfam" id="PF04365">
    <property type="entry name" value="BrnT_toxin"/>
    <property type="match status" value="1"/>
</dbReference>
<name>A0A212K749_9DELT</name>
<accession>A0A212K749</accession>
<evidence type="ECO:0008006" key="3">
    <source>
        <dbReference type="Google" id="ProtNLM"/>
    </source>
</evidence>
<evidence type="ECO:0000313" key="2">
    <source>
        <dbReference type="EMBL" id="SBW07544.1"/>
    </source>
</evidence>
<dbReference type="AlphaFoldDB" id="A0A212K749"/>
<gene>
    <name evidence="2" type="ORF">KL86DPRO_30075</name>
</gene>
<keyword evidence="1" id="KW-0472">Membrane</keyword>
<reference evidence="2" key="1">
    <citation type="submission" date="2016-04" db="EMBL/GenBank/DDBJ databases">
        <authorList>
            <person name="Evans L.H."/>
            <person name="Alamgir A."/>
            <person name="Owens N."/>
            <person name="Weber N.D."/>
            <person name="Virtaneva K."/>
            <person name="Barbian K."/>
            <person name="Babar A."/>
            <person name="Rosenke K."/>
        </authorList>
    </citation>
    <scope>NUCLEOTIDE SEQUENCE</scope>
    <source>
        <strain evidence="2">86</strain>
    </source>
</reference>
<dbReference type="InterPro" id="IPR038573">
    <property type="entry name" value="BrnT_sf"/>
</dbReference>
<proteinExistence type="predicted"/>
<feature type="transmembrane region" description="Helical" evidence="1">
    <location>
        <begin position="57"/>
        <end position="76"/>
    </location>
</feature>
<evidence type="ECO:0000256" key="1">
    <source>
        <dbReference type="SAM" id="Phobius"/>
    </source>
</evidence>
<protein>
    <recommendedName>
        <fullName evidence="3">BrnT family toxin</fullName>
    </recommendedName>
</protein>